<name>A0A9W4SUN4_9GLOM</name>
<dbReference type="Proteomes" id="UP001153678">
    <property type="component" value="Unassembled WGS sequence"/>
</dbReference>
<evidence type="ECO:0000313" key="2">
    <source>
        <dbReference type="EMBL" id="CAI2182063.1"/>
    </source>
</evidence>
<dbReference type="OrthoDB" id="2428437at2759"/>
<feature type="chain" id="PRO_5040953987" evidence="1">
    <location>
        <begin position="22"/>
        <end position="146"/>
    </location>
</feature>
<accession>A0A9W4SUN4</accession>
<dbReference type="EMBL" id="CAMKVN010002662">
    <property type="protein sequence ID" value="CAI2182063.1"/>
    <property type="molecule type" value="Genomic_DNA"/>
</dbReference>
<organism evidence="2 3">
    <name type="scientific">Funneliformis geosporum</name>
    <dbReference type="NCBI Taxonomy" id="1117311"/>
    <lineage>
        <taxon>Eukaryota</taxon>
        <taxon>Fungi</taxon>
        <taxon>Fungi incertae sedis</taxon>
        <taxon>Mucoromycota</taxon>
        <taxon>Glomeromycotina</taxon>
        <taxon>Glomeromycetes</taxon>
        <taxon>Glomerales</taxon>
        <taxon>Glomeraceae</taxon>
        <taxon>Funneliformis</taxon>
    </lineage>
</organism>
<comment type="caution">
    <text evidence="2">The sequence shown here is derived from an EMBL/GenBank/DDBJ whole genome shotgun (WGS) entry which is preliminary data.</text>
</comment>
<proteinExistence type="predicted"/>
<reference evidence="2" key="1">
    <citation type="submission" date="2022-08" db="EMBL/GenBank/DDBJ databases">
        <authorList>
            <person name="Kallberg Y."/>
            <person name="Tangrot J."/>
            <person name="Rosling A."/>
        </authorList>
    </citation>
    <scope>NUCLEOTIDE SEQUENCE</scope>
    <source>
        <strain evidence="2">Wild A</strain>
    </source>
</reference>
<evidence type="ECO:0000313" key="3">
    <source>
        <dbReference type="Proteomes" id="UP001153678"/>
    </source>
</evidence>
<protein>
    <submittedName>
        <fullName evidence="2">3324_t:CDS:1</fullName>
    </submittedName>
</protein>
<keyword evidence="1" id="KW-0732">Signal</keyword>
<sequence length="146" mass="17213">MFVHKLQNLGFLIILLSVINTSFHPYPVQEESFNSYPVYRVALNPRGDDEIFNLCIHWYDYTQQEKWTKCGLPNTSPSSETSPDWSIGYKLSIHTIDGTFHAEPYLWWDGWIAGVYCNDLYLHTSGWDLVLSYVINIVYDNKYFWE</sequence>
<evidence type="ECO:0000256" key="1">
    <source>
        <dbReference type="SAM" id="SignalP"/>
    </source>
</evidence>
<keyword evidence="3" id="KW-1185">Reference proteome</keyword>
<feature type="signal peptide" evidence="1">
    <location>
        <begin position="1"/>
        <end position="21"/>
    </location>
</feature>
<dbReference type="AlphaFoldDB" id="A0A9W4SUN4"/>
<gene>
    <name evidence="2" type="ORF">FWILDA_LOCUS10394</name>
</gene>